<dbReference type="SUPFAM" id="SSF51004">
    <property type="entry name" value="C-terminal (heme d1) domain of cytochrome cd1-nitrite reductase"/>
    <property type="match status" value="1"/>
</dbReference>
<dbReference type="InterPro" id="IPR051200">
    <property type="entry name" value="Host-pathogen_enzymatic-act"/>
</dbReference>
<evidence type="ECO:0000256" key="1">
    <source>
        <dbReference type="SAM" id="SignalP"/>
    </source>
</evidence>
<dbReference type="AlphaFoldDB" id="A0A9X1VI84"/>
<dbReference type="PANTHER" id="PTHR47197:SF3">
    <property type="entry name" value="DIHYDRO-HEME D1 DEHYDROGENASE"/>
    <property type="match status" value="1"/>
</dbReference>
<dbReference type="Gene3D" id="2.130.10.10">
    <property type="entry name" value="YVTN repeat-like/Quinoprotein amine dehydrogenase"/>
    <property type="match status" value="2"/>
</dbReference>
<protein>
    <submittedName>
        <fullName evidence="2">YncE family protein</fullName>
    </submittedName>
</protein>
<evidence type="ECO:0000313" key="3">
    <source>
        <dbReference type="Proteomes" id="UP001139193"/>
    </source>
</evidence>
<dbReference type="EMBL" id="JALBGC010000006">
    <property type="protein sequence ID" value="MCI1189659.1"/>
    <property type="molecule type" value="Genomic_DNA"/>
</dbReference>
<gene>
    <name evidence="2" type="ORF">MON38_19735</name>
</gene>
<proteinExistence type="predicted"/>
<comment type="caution">
    <text evidence="2">The sequence shown here is derived from an EMBL/GenBank/DDBJ whole genome shotgun (WGS) entry which is preliminary data.</text>
</comment>
<feature type="signal peptide" evidence="1">
    <location>
        <begin position="1"/>
        <end position="21"/>
    </location>
</feature>
<dbReference type="InterPro" id="IPR011048">
    <property type="entry name" value="Haem_d1_sf"/>
</dbReference>
<dbReference type="InterPro" id="IPR015943">
    <property type="entry name" value="WD40/YVTN_repeat-like_dom_sf"/>
</dbReference>
<reference evidence="2" key="1">
    <citation type="submission" date="2022-03" db="EMBL/GenBank/DDBJ databases">
        <title>Bacterial whole genome sequence for Hymenobacter sp. DH14.</title>
        <authorList>
            <person name="Le V."/>
        </authorList>
    </citation>
    <scope>NUCLEOTIDE SEQUENCE</scope>
    <source>
        <strain evidence="2">DH14</strain>
    </source>
</reference>
<name>A0A9X1VI84_9BACT</name>
<dbReference type="RefSeq" id="WP_241937873.1">
    <property type="nucleotide sequence ID" value="NZ_JALBGC010000006.1"/>
</dbReference>
<keyword evidence="3" id="KW-1185">Reference proteome</keyword>
<dbReference type="PANTHER" id="PTHR47197">
    <property type="entry name" value="PROTEIN NIRF"/>
    <property type="match status" value="1"/>
</dbReference>
<accession>A0A9X1VI84</accession>
<feature type="chain" id="PRO_5040811588" evidence="1">
    <location>
        <begin position="22"/>
        <end position="350"/>
    </location>
</feature>
<keyword evidence="1" id="KW-0732">Signal</keyword>
<evidence type="ECO:0000313" key="2">
    <source>
        <dbReference type="EMBL" id="MCI1189659.1"/>
    </source>
</evidence>
<dbReference type="Proteomes" id="UP001139193">
    <property type="component" value="Unassembled WGS sequence"/>
</dbReference>
<organism evidence="2 3">
    <name type="scientific">Hymenobacter cyanobacteriorum</name>
    <dbReference type="NCBI Taxonomy" id="2926463"/>
    <lineage>
        <taxon>Bacteria</taxon>
        <taxon>Pseudomonadati</taxon>
        <taxon>Bacteroidota</taxon>
        <taxon>Cytophagia</taxon>
        <taxon>Cytophagales</taxon>
        <taxon>Hymenobacteraceae</taxon>
        <taxon>Hymenobacter</taxon>
    </lineage>
</organism>
<sequence length="350" mass="36223">MKNLLLTAPLACLLAGGPARAQTPPVGAAAPAPYHLLSTVAIGGEGGWDYLSVDPAGERLYVSHGTQVEVVDLSTHKVIGTIPNTPGVHGIEVVPAAGRGYITCGRNNTCVVFDLKTLQPIGAPIATGPKPDALLYDAFSKRVFLFSNDGGKSTVLDGATGTVVGTADLAGDVEAPATDGKGTLFVNIEDKSEVIALDANTLAVKSRHALAPGKEPTGLGYDPKTNRLFSACANEKLVVTDSKTGRQVAVLPIGKGTDGAVFDPSTGNVITSNGASGTFTVIHQDSPSKYRVVGEVPTARGARTIARDPKTHHLFTCTADYGPVPAPTADNPRPRPSIVPGTFRVLEYGR</sequence>